<dbReference type="Gene3D" id="2.60.120.380">
    <property type="match status" value="1"/>
</dbReference>
<proteinExistence type="predicted"/>
<dbReference type="EMBL" id="JADEXS010000182">
    <property type="protein sequence ID" value="MBE9023674.1"/>
    <property type="molecule type" value="Genomic_DNA"/>
</dbReference>
<dbReference type="AlphaFoldDB" id="A0A8J6ZXF8"/>
<name>A0A8J6ZXF8_DESMC</name>
<evidence type="ECO:0000313" key="2">
    <source>
        <dbReference type="Proteomes" id="UP000622533"/>
    </source>
</evidence>
<protein>
    <submittedName>
        <fullName evidence="1">Uncharacterized protein</fullName>
    </submittedName>
</protein>
<reference evidence="1" key="1">
    <citation type="submission" date="2020-10" db="EMBL/GenBank/DDBJ databases">
        <authorList>
            <person name="Castelo-Branco R."/>
            <person name="Eusebio N."/>
            <person name="Adriana R."/>
            <person name="Vieira A."/>
            <person name="Brugerolle De Fraissinette N."/>
            <person name="Rezende De Castro R."/>
            <person name="Schneider M.P."/>
            <person name="Vasconcelos V."/>
            <person name="Leao P.N."/>
        </authorList>
    </citation>
    <scope>NUCLEOTIDE SEQUENCE</scope>
    <source>
        <strain evidence="1">LEGE 12446</strain>
    </source>
</reference>
<sequence>MVLTPTVAFANRWVDSLRAQLIRTGVALDLGGNYELTHDPFVDQLSRNQSNYITINLRRGIDYGIVGVCDQDCRDIDLKLYDEDGNLIDSDINSDDKPAVRVRPRWSAQFKIKVTMARCRANYCYYGIGAFGR</sequence>
<dbReference type="Proteomes" id="UP000622533">
    <property type="component" value="Unassembled WGS sequence"/>
</dbReference>
<gene>
    <name evidence="1" type="ORF">IQ276_14915</name>
</gene>
<keyword evidence="2" id="KW-1185">Reference proteome</keyword>
<comment type="caution">
    <text evidence="1">The sequence shown here is derived from an EMBL/GenBank/DDBJ whole genome shotgun (WGS) entry which is preliminary data.</text>
</comment>
<accession>A0A8J6ZXF8</accession>
<organism evidence="1 2">
    <name type="scientific">Desmonostoc muscorum LEGE 12446</name>
    <dbReference type="NCBI Taxonomy" id="1828758"/>
    <lineage>
        <taxon>Bacteria</taxon>
        <taxon>Bacillati</taxon>
        <taxon>Cyanobacteriota</taxon>
        <taxon>Cyanophyceae</taxon>
        <taxon>Nostocales</taxon>
        <taxon>Nostocaceae</taxon>
        <taxon>Desmonostoc</taxon>
    </lineage>
</organism>
<evidence type="ECO:0000313" key="1">
    <source>
        <dbReference type="EMBL" id="MBE9023674.1"/>
    </source>
</evidence>